<organism evidence="1">
    <name type="scientific">Zea mays</name>
    <name type="common">Maize</name>
    <dbReference type="NCBI Taxonomy" id="4577"/>
    <lineage>
        <taxon>Eukaryota</taxon>
        <taxon>Viridiplantae</taxon>
        <taxon>Streptophyta</taxon>
        <taxon>Embryophyta</taxon>
        <taxon>Tracheophyta</taxon>
        <taxon>Spermatophyta</taxon>
        <taxon>Magnoliopsida</taxon>
        <taxon>Liliopsida</taxon>
        <taxon>Poales</taxon>
        <taxon>Poaceae</taxon>
        <taxon>PACMAD clade</taxon>
        <taxon>Panicoideae</taxon>
        <taxon>Andropogonodae</taxon>
        <taxon>Andropogoneae</taxon>
        <taxon>Tripsacinae</taxon>
        <taxon>Zea</taxon>
    </lineage>
</organism>
<proteinExistence type="predicted"/>
<dbReference type="AlphaFoldDB" id="A0A3L6F5M0"/>
<comment type="caution">
    <text evidence="1">The sequence shown here is derived from an EMBL/GenBank/DDBJ whole genome shotgun (WGS) entry which is preliminary data.</text>
</comment>
<sequence length="96" mass="10837">MHNPGKEHWNEIKWILRYLKGTSHFELLFNKNSMKEIGVMGFVDSDFDGDLDKRRSISGYVFSLCSSAVSWRASLQSVTALSTTEAEYVSATEGVK</sequence>
<protein>
    <submittedName>
        <fullName evidence="1">Retrovirus-related Pol polyprotein from transposon TNT 1-94</fullName>
    </submittedName>
</protein>
<name>A0A3L6F5M0_MAIZE</name>
<dbReference type="PANTHER" id="PTHR11439">
    <property type="entry name" value="GAG-POL-RELATED RETROTRANSPOSON"/>
    <property type="match status" value="1"/>
</dbReference>
<evidence type="ECO:0000313" key="1">
    <source>
        <dbReference type="EMBL" id="PWZ27601.1"/>
    </source>
</evidence>
<accession>A0A3L6F5M0</accession>
<reference evidence="1" key="1">
    <citation type="journal article" date="2018" name="Nat. Genet.">
        <title>Extensive intraspecific gene order and gene structural variations between Mo17 and other maize genomes.</title>
        <authorList>
            <person name="Sun S."/>
            <person name="Zhou Y."/>
            <person name="Chen J."/>
            <person name="Shi J."/>
            <person name="Zhao H."/>
            <person name="Zhao H."/>
            <person name="Song W."/>
            <person name="Zhang M."/>
            <person name="Cui Y."/>
            <person name="Dong X."/>
            <person name="Liu H."/>
            <person name="Ma X."/>
            <person name="Jiao Y."/>
            <person name="Wang B."/>
            <person name="Wei X."/>
            <person name="Stein J.C."/>
            <person name="Glaubitz J.C."/>
            <person name="Lu F."/>
            <person name="Yu G."/>
            <person name="Liang C."/>
            <person name="Fengler K."/>
            <person name="Li B."/>
            <person name="Rafalski A."/>
            <person name="Schnable P.S."/>
            <person name="Ware D.H."/>
            <person name="Buckler E.S."/>
            <person name="Lai J."/>
        </authorList>
    </citation>
    <scope>NUCLEOTIDE SEQUENCE [LARGE SCALE GENOMIC DNA]</scope>
    <source>
        <tissue evidence="1">Seedling</tissue>
    </source>
</reference>
<dbReference type="EMBL" id="NCVQ01000005">
    <property type="protein sequence ID" value="PWZ27601.1"/>
    <property type="molecule type" value="Genomic_DNA"/>
</dbReference>
<dbReference type="CDD" id="cd09272">
    <property type="entry name" value="RNase_HI_RT_Ty1"/>
    <property type="match status" value="1"/>
</dbReference>
<gene>
    <name evidence="1" type="primary">POLX_3</name>
    <name evidence="1" type="ORF">Zm00014a_003381</name>
</gene>
<dbReference type="Proteomes" id="UP000251960">
    <property type="component" value="Chromosome 4"/>
</dbReference>
<dbReference type="PANTHER" id="PTHR11439:SF491">
    <property type="entry name" value="INTEGRASE CATALYTIC DOMAIN-CONTAINING PROTEIN"/>
    <property type="match status" value="1"/>
</dbReference>